<dbReference type="PANTHER" id="PTHR42681">
    <property type="entry name" value="MALONYL-COA-ACYL CARRIER PROTEIN TRANSACYLASE, MITOCHONDRIAL"/>
    <property type="match status" value="1"/>
</dbReference>
<keyword evidence="2 4" id="KW-0012">Acyltransferase</keyword>
<dbReference type="SUPFAM" id="SSF55048">
    <property type="entry name" value="Probable ACP-binding domain of malonyl-CoA ACP transacylase"/>
    <property type="match status" value="1"/>
</dbReference>
<protein>
    <recommendedName>
        <fullName evidence="4">Malonyl CoA-acyl carrier protein transacylase</fullName>
        <ecNumber evidence="4">2.3.1.39</ecNumber>
    </recommendedName>
</protein>
<gene>
    <name evidence="7" type="primary">fabD</name>
    <name evidence="7" type="ORF">D7Z54_21270</name>
</gene>
<keyword evidence="8" id="KW-1185">Reference proteome</keyword>
<accession>A0A428MZC9</accession>
<dbReference type="SMART" id="SM00827">
    <property type="entry name" value="PKS_AT"/>
    <property type="match status" value="1"/>
</dbReference>
<evidence type="ECO:0000256" key="3">
    <source>
        <dbReference type="ARBA" id="ARBA00048462"/>
    </source>
</evidence>
<dbReference type="Pfam" id="PF00698">
    <property type="entry name" value="Acyl_transf_1"/>
    <property type="match status" value="1"/>
</dbReference>
<dbReference type="FunFam" id="3.30.70.250:FF:000001">
    <property type="entry name" value="Malonyl CoA-acyl carrier protein transacylase"/>
    <property type="match status" value="1"/>
</dbReference>
<organism evidence="7 8">
    <name type="scientific">Salibacterium salarium</name>
    <dbReference type="NCBI Taxonomy" id="284579"/>
    <lineage>
        <taxon>Bacteria</taxon>
        <taxon>Bacillati</taxon>
        <taxon>Bacillota</taxon>
        <taxon>Bacilli</taxon>
        <taxon>Bacillales</taxon>
        <taxon>Bacillaceae</taxon>
    </lineage>
</organism>
<evidence type="ECO:0000256" key="2">
    <source>
        <dbReference type="ARBA" id="ARBA00023315"/>
    </source>
</evidence>
<evidence type="ECO:0000313" key="8">
    <source>
        <dbReference type="Proteomes" id="UP000275076"/>
    </source>
</evidence>
<dbReference type="PIRSF" id="PIRSF000446">
    <property type="entry name" value="Mct"/>
    <property type="match status" value="1"/>
</dbReference>
<dbReference type="InterPro" id="IPR024925">
    <property type="entry name" value="Malonyl_CoA-ACP_transAc"/>
</dbReference>
<proteinExistence type="inferred from homology"/>
<evidence type="ECO:0000256" key="5">
    <source>
        <dbReference type="PIRSR" id="PIRSR000446-1"/>
    </source>
</evidence>
<dbReference type="Gene3D" id="3.40.366.10">
    <property type="entry name" value="Malonyl-Coenzyme A Acyl Carrier Protein, domain 2"/>
    <property type="match status" value="1"/>
</dbReference>
<keyword evidence="1 4" id="KW-0808">Transferase</keyword>
<dbReference type="InterPro" id="IPR016036">
    <property type="entry name" value="Malonyl_transacylase_ACP-bd"/>
</dbReference>
<dbReference type="GO" id="GO:0005829">
    <property type="term" value="C:cytosol"/>
    <property type="evidence" value="ECO:0007669"/>
    <property type="project" value="TreeGrafter"/>
</dbReference>
<dbReference type="OrthoDB" id="9805460at2"/>
<evidence type="ECO:0000256" key="4">
    <source>
        <dbReference type="PIRNR" id="PIRNR000446"/>
    </source>
</evidence>
<dbReference type="AlphaFoldDB" id="A0A428MZC9"/>
<feature type="domain" description="Malonyl-CoA:ACP transacylase (MAT)" evidence="6">
    <location>
        <begin position="7"/>
        <end position="301"/>
    </location>
</feature>
<feature type="active site" evidence="5">
    <location>
        <position position="201"/>
    </location>
</feature>
<dbReference type="EC" id="2.3.1.39" evidence="4"/>
<dbReference type="GO" id="GO:0006633">
    <property type="term" value="P:fatty acid biosynthetic process"/>
    <property type="evidence" value="ECO:0007669"/>
    <property type="project" value="TreeGrafter"/>
</dbReference>
<dbReference type="PANTHER" id="PTHR42681:SF1">
    <property type="entry name" value="MALONYL-COA-ACYL CARRIER PROTEIN TRANSACYLASE, MITOCHONDRIAL"/>
    <property type="match status" value="1"/>
</dbReference>
<dbReference type="InterPro" id="IPR004410">
    <property type="entry name" value="Malonyl_CoA-ACP_transAc_FabD"/>
</dbReference>
<dbReference type="GO" id="GO:0004314">
    <property type="term" value="F:[acyl-carrier-protein] S-malonyltransferase activity"/>
    <property type="evidence" value="ECO:0007669"/>
    <property type="project" value="UniProtKB-EC"/>
</dbReference>
<dbReference type="InterPro" id="IPR014043">
    <property type="entry name" value="Acyl_transferase_dom"/>
</dbReference>
<reference evidence="7 8" key="1">
    <citation type="submission" date="2018-10" db="EMBL/GenBank/DDBJ databases">
        <title>Draft genome sequence of Bacillus salarius IM0101, isolated from a hypersaline soil in Inner Mongolia, China.</title>
        <authorList>
            <person name="Yamprayoonswat W."/>
            <person name="Boonvisut S."/>
            <person name="Jumpathong W."/>
            <person name="Sittihan S."/>
            <person name="Ruangsuj P."/>
            <person name="Wanthongcharoen S."/>
            <person name="Thongpramul N."/>
            <person name="Pimmason S."/>
            <person name="Yu B."/>
            <person name="Yasawong M."/>
        </authorList>
    </citation>
    <scope>NUCLEOTIDE SEQUENCE [LARGE SCALE GENOMIC DNA]</scope>
    <source>
        <strain evidence="7 8">IM0101</strain>
    </source>
</reference>
<dbReference type="Proteomes" id="UP000275076">
    <property type="component" value="Unassembled WGS sequence"/>
</dbReference>
<comment type="similarity">
    <text evidence="4">Belongs to the fabD family.</text>
</comment>
<comment type="caution">
    <text evidence="7">The sequence shown here is derived from an EMBL/GenBank/DDBJ whole genome shotgun (WGS) entry which is preliminary data.</text>
</comment>
<dbReference type="Gene3D" id="3.30.70.250">
    <property type="entry name" value="Malonyl-CoA ACP transacylase, ACP-binding"/>
    <property type="match status" value="1"/>
</dbReference>
<dbReference type="InterPro" id="IPR016035">
    <property type="entry name" value="Acyl_Trfase/lysoPLipase"/>
</dbReference>
<comment type="catalytic activity">
    <reaction evidence="3 4">
        <text>holo-[ACP] + malonyl-CoA = malonyl-[ACP] + CoA</text>
        <dbReference type="Rhea" id="RHEA:41792"/>
        <dbReference type="Rhea" id="RHEA-COMP:9623"/>
        <dbReference type="Rhea" id="RHEA-COMP:9685"/>
        <dbReference type="ChEBI" id="CHEBI:57287"/>
        <dbReference type="ChEBI" id="CHEBI:57384"/>
        <dbReference type="ChEBI" id="CHEBI:64479"/>
        <dbReference type="ChEBI" id="CHEBI:78449"/>
        <dbReference type="EC" id="2.3.1.39"/>
    </reaction>
</comment>
<evidence type="ECO:0000313" key="7">
    <source>
        <dbReference type="EMBL" id="RSL31389.1"/>
    </source>
</evidence>
<dbReference type="SUPFAM" id="SSF52151">
    <property type="entry name" value="FabD/lysophospholipase-like"/>
    <property type="match status" value="1"/>
</dbReference>
<sequence>MSKVAFLFPGQGSQHAGMGKELYEHHTKAKSLIDEADNILDYPLSGLMFNGPEEHLKKTENAQPALLTTSIAALELLKEKGVTPDYTAGHSLGEYSALVSSGVLSFKNALTVVRQRGLFMEEAVPSGVGAMSAIMGIEREELETLTSKVEEDGEIVQLANLNAPGQIVISGADSAVKKVEELAREKGAKRVISLEVSGPFHSKLMQPAQDKLESVLEPVPFSDAEVPVIANVNAQEATDASVIKNQLVEQVTSPVYWEDTIRRLLALDVTTFVEVGPGNVLSGLVRRVQRRGVNVYSAQDIESIEKIVENIQ</sequence>
<dbReference type="InterPro" id="IPR001227">
    <property type="entry name" value="Ac_transferase_dom_sf"/>
</dbReference>
<evidence type="ECO:0000259" key="6">
    <source>
        <dbReference type="SMART" id="SM00827"/>
    </source>
</evidence>
<dbReference type="NCBIfam" id="TIGR00128">
    <property type="entry name" value="fabD"/>
    <property type="match status" value="1"/>
</dbReference>
<evidence type="ECO:0000256" key="1">
    <source>
        <dbReference type="ARBA" id="ARBA00022679"/>
    </source>
</evidence>
<dbReference type="RefSeq" id="WP_125558768.1">
    <property type="nucleotide sequence ID" value="NZ_RBVX01000025.1"/>
</dbReference>
<feature type="active site" evidence="5">
    <location>
        <position position="91"/>
    </location>
</feature>
<dbReference type="EMBL" id="RBVX01000025">
    <property type="protein sequence ID" value="RSL31389.1"/>
    <property type="molecule type" value="Genomic_DNA"/>
</dbReference>
<dbReference type="InterPro" id="IPR050858">
    <property type="entry name" value="Mal-CoA-ACP_Trans/PKS_FabD"/>
</dbReference>
<name>A0A428MZC9_9BACI</name>